<evidence type="ECO:0000313" key="2">
    <source>
        <dbReference type="Proteomes" id="UP000054596"/>
    </source>
</evidence>
<reference evidence="1" key="1">
    <citation type="submission" date="2016-01" db="EMBL/GenBank/DDBJ databases">
        <authorList>
            <person name="Peeters C."/>
        </authorList>
    </citation>
    <scope>NUCLEOTIDE SEQUENCE [LARGE SCALE GENOMIC DNA]</scope>
    <source>
        <strain evidence="1">LMG 29325</strain>
    </source>
</reference>
<gene>
    <name evidence="1" type="ORF">AWB82_07143</name>
</gene>
<dbReference type="EMBL" id="FCOJ02000120">
    <property type="protein sequence ID" value="SAK97556.1"/>
    <property type="molecule type" value="Genomic_DNA"/>
</dbReference>
<name>A0A158DTR1_9BURK</name>
<dbReference type="Proteomes" id="UP000054596">
    <property type="component" value="Unassembled WGS sequence"/>
</dbReference>
<organism evidence="1 2">
    <name type="scientific">Caballeronia glebae</name>
    <dbReference type="NCBI Taxonomy" id="1777143"/>
    <lineage>
        <taxon>Bacteria</taxon>
        <taxon>Pseudomonadati</taxon>
        <taxon>Pseudomonadota</taxon>
        <taxon>Betaproteobacteria</taxon>
        <taxon>Burkholderiales</taxon>
        <taxon>Burkholderiaceae</taxon>
        <taxon>Caballeronia</taxon>
    </lineage>
</organism>
<dbReference type="RefSeq" id="WP_086973995.1">
    <property type="nucleotide sequence ID" value="NZ_FCOJ02000120.1"/>
</dbReference>
<dbReference type="OrthoDB" id="8961599at2"/>
<keyword evidence="2" id="KW-1185">Reference proteome</keyword>
<evidence type="ECO:0000313" key="1">
    <source>
        <dbReference type="EMBL" id="SAK97556.1"/>
    </source>
</evidence>
<dbReference type="STRING" id="1777143.AWB82_07143"/>
<dbReference type="AlphaFoldDB" id="A0A158DTR1"/>
<comment type="caution">
    <text evidence="1">The sequence shown here is derived from an EMBL/GenBank/DDBJ whole genome shotgun (WGS) entry which is preliminary data.</text>
</comment>
<accession>A0A158DTR1</accession>
<sequence>MFGLYPAGPEWIRTFALGNCSSRDLQKSLVELAGFTASIQHQPFGQHRGAVLAQAGQTLLLLATTPGASEVAITPTVEMQHLLWSYQEGYASQWSATEIRSLTGYSGWSELLTNARREFSRACDHVAAALDGTLQSPEAPKAPVRSVPSVVMNEPFPNEDDEAFYAQMAAMSASMSVSEDLSCGL</sequence>
<proteinExistence type="predicted"/>
<protein>
    <submittedName>
        <fullName evidence="1">Uncharacterized protein</fullName>
    </submittedName>
</protein>